<dbReference type="Gene3D" id="1.10.720.30">
    <property type="entry name" value="SAP domain"/>
    <property type="match status" value="1"/>
</dbReference>
<dbReference type="PANTHER" id="PTHR46551:SF1">
    <property type="entry name" value="SAP DOMAIN-CONTAINING RIBONUCLEOPROTEIN"/>
    <property type="match status" value="1"/>
</dbReference>
<dbReference type="SMART" id="SM00513">
    <property type="entry name" value="SAP"/>
    <property type="match status" value="1"/>
</dbReference>
<accession>A0A553PCU8</accession>
<dbReference type="GO" id="GO:0016973">
    <property type="term" value="P:poly(A)+ mRNA export from nucleus"/>
    <property type="evidence" value="ECO:0007669"/>
    <property type="project" value="TreeGrafter"/>
</dbReference>
<dbReference type="SUPFAM" id="SSF68906">
    <property type="entry name" value="SAP domain"/>
    <property type="match status" value="1"/>
</dbReference>
<dbReference type="GO" id="GO:0005634">
    <property type="term" value="C:nucleus"/>
    <property type="evidence" value="ECO:0007669"/>
    <property type="project" value="TreeGrafter"/>
</dbReference>
<keyword evidence="1" id="KW-0597">Phosphoprotein</keyword>
<evidence type="ECO:0000256" key="2">
    <source>
        <dbReference type="ARBA" id="ARBA00046328"/>
    </source>
</evidence>
<gene>
    <name evidence="5" type="ORF">TCAL_05670</name>
</gene>
<reference evidence="5 6" key="1">
    <citation type="journal article" date="2018" name="Nat. Ecol. Evol.">
        <title>Genomic signatures of mitonuclear coevolution across populations of Tigriopus californicus.</title>
        <authorList>
            <person name="Barreto F.S."/>
            <person name="Watson E.T."/>
            <person name="Lima T.G."/>
            <person name="Willett C.S."/>
            <person name="Edmands S."/>
            <person name="Li W."/>
            <person name="Burton R.S."/>
        </authorList>
    </citation>
    <scope>NUCLEOTIDE SEQUENCE [LARGE SCALE GENOMIC DNA]</scope>
    <source>
        <strain evidence="5 6">San Diego</strain>
    </source>
</reference>
<feature type="compositionally biased region" description="Low complexity" evidence="3">
    <location>
        <begin position="190"/>
        <end position="211"/>
    </location>
</feature>
<feature type="compositionally biased region" description="Basic and acidic residues" evidence="3">
    <location>
        <begin position="153"/>
        <end position="185"/>
    </location>
</feature>
<comment type="caution">
    <text evidence="5">The sequence shown here is derived from an EMBL/GenBank/DDBJ whole genome shotgun (WGS) entry which is preliminary data.</text>
</comment>
<evidence type="ECO:0000256" key="3">
    <source>
        <dbReference type="SAM" id="MobiDB-lite"/>
    </source>
</evidence>
<dbReference type="Pfam" id="PF02037">
    <property type="entry name" value="SAP"/>
    <property type="match status" value="1"/>
</dbReference>
<proteinExistence type="inferred from homology"/>
<feature type="compositionally biased region" description="Low complexity" evidence="3">
    <location>
        <begin position="125"/>
        <end position="143"/>
    </location>
</feature>
<dbReference type="InterPro" id="IPR040746">
    <property type="entry name" value="THO1_MOS11_C"/>
</dbReference>
<dbReference type="EMBL" id="VCGU01000005">
    <property type="protein sequence ID" value="TRY75480.1"/>
    <property type="molecule type" value="Genomic_DNA"/>
</dbReference>
<dbReference type="Proteomes" id="UP000318571">
    <property type="component" value="Chromosome 2"/>
</dbReference>
<dbReference type="PROSITE" id="PS50800">
    <property type="entry name" value="SAP"/>
    <property type="match status" value="1"/>
</dbReference>
<dbReference type="Pfam" id="PF18592">
    <property type="entry name" value="Tho1_MOS11_C"/>
    <property type="match status" value="1"/>
</dbReference>
<dbReference type="OMA" id="ETPTKKH"/>
<feature type="domain" description="SAP" evidence="4">
    <location>
        <begin position="9"/>
        <end position="43"/>
    </location>
</feature>
<keyword evidence="6" id="KW-1185">Reference proteome</keyword>
<dbReference type="AlphaFoldDB" id="A0A553PCU8"/>
<dbReference type="OrthoDB" id="5837849at2759"/>
<evidence type="ECO:0000259" key="4">
    <source>
        <dbReference type="PROSITE" id="PS50800"/>
    </source>
</evidence>
<feature type="region of interest" description="Disordered" evidence="3">
    <location>
        <begin position="50"/>
        <end position="225"/>
    </location>
</feature>
<dbReference type="InterPro" id="IPR003034">
    <property type="entry name" value="SAP_dom"/>
</dbReference>
<dbReference type="InterPro" id="IPR052240">
    <property type="entry name" value="SAP_domain_ribonucleoprotein"/>
</dbReference>
<feature type="compositionally biased region" description="Acidic residues" evidence="3">
    <location>
        <begin position="50"/>
        <end position="63"/>
    </location>
</feature>
<evidence type="ECO:0000313" key="6">
    <source>
        <dbReference type="Proteomes" id="UP000318571"/>
    </source>
</evidence>
<name>A0A553PCU8_TIGCA</name>
<evidence type="ECO:0000256" key="1">
    <source>
        <dbReference type="ARBA" id="ARBA00022553"/>
    </source>
</evidence>
<dbReference type="PANTHER" id="PTHR46551">
    <property type="entry name" value="SAP DOMAIN-CONTAINING RIBONUCLEOPROTEIN"/>
    <property type="match status" value="1"/>
</dbReference>
<organism evidence="5 6">
    <name type="scientific">Tigriopus californicus</name>
    <name type="common">Marine copepod</name>
    <dbReference type="NCBI Taxonomy" id="6832"/>
    <lineage>
        <taxon>Eukaryota</taxon>
        <taxon>Metazoa</taxon>
        <taxon>Ecdysozoa</taxon>
        <taxon>Arthropoda</taxon>
        <taxon>Crustacea</taxon>
        <taxon>Multicrustacea</taxon>
        <taxon>Hexanauplia</taxon>
        <taxon>Copepoda</taxon>
        <taxon>Harpacticoida</taxon>
        <taxon>Harpacticidae</taxon>
        <taxon>Tigriopus</taxon>
    </lineage>
</organism>
<sequence>MAEGGELDLGSMKVADLKRELKSRSLSVTGNKTELLERLQLAVMSESDILADDPEDLNPEDLTGDQASPVPPTKKARSGGSEALPKKKVPIKRDNPVSTETPEDKIQEELDAGAPTAKKAHVPVTAETNATPTSTPTLSTPNTDDQSAPKAQPDVKVDVDKAKARAERFGIKELSDTTKKLDRANRFGLPVETPSASETTTTPGTTSAAAEKSPGKASKIGGAPTVDMDTLKKRAERFGQSTSKTLKEMEMDEKIKKRQERFGVVAPVGKNEPKPKVIFNTSVNSVVLDEKMKKRAERFGITSA</sequence>
<dbReference type="InterPro" id="IPR036361">
    <property type="entry name" value="SAP_dom_sf"/>
</dbReference>
<comment type="similarity">
    <text evidence="2">Belongs to the SAP domain-containing ribonucleoprotein family.</text>
</comment>
<dbReference type="STRING" id="6832.A0A553PCU8"/>
<evidence type="ECO:0000313" key="5">
    <source>
        <dbReference type="EMBL" id="TRY75480.1"/>
    </source>
</evidence>
<protein>
    <recommendedName>
        <fullName evidence="4">SAP domain-containing protein</fullName>
    </recommendedName>
</protein>